<protein>
    <submittedName>
        <fullName evidence="1">Uncharacterized protein</fullName>
    </submittedName>
</protein>
<sequence length="104" mass="10947">MPRRSGLGSALLPSYSVRRVVDDSTRHERPTTCIGGSLRMTAPSSFVKFSGAQRILAEAYASEGSAAGHEKVLPLGCVCSVCGFHSQQAHRTPALSLMTAEVAA</sequence>
<evidence type="ECO:0000313" key="1">
    <source>
        <dbReference type="EMBL" id="KPI87139.1"/>
    </source>
</evidence>
<dbReference type="AlphaFoldDB" id="A0A0N0P627"/>
<organism evidence="1 2">
    <name type="scientific">Leptomonas seymouri</name>
    <dbReference type="NCBI Taxonomy" id="5684"/>
    <lineage>
        <taxon>Eukaryota</taxon>
        <taxon>Discoba</taxon>
        <taxon>Euglenozoa</taxon>
        <taxon>Kinetoplastea</taxon>
        <taxon>Metakinetoplastina</taxon>
        <taxon>Trypanosomatida</taxon>
        <taxon>Trypanosomatidae</taxon>
        <taxon>Leishmaniinae</taxon>
        <taxon>Leptomonas</taxon>
    </lineage>
</organism>
<accession>A0A0N0P627</accession>
<comment type="caution">
    <text evidence="1">The sequence shown here is derived from an EMBL/GenBank/DDBJ whole genome shotgun (WGS) entry which is preliminary data.</text>
</comment>
<name>A0A0N0P627_LEPSE</name>
<proteinExistence type="predicted"/>
<gene>
    <name evidence="1" type="ORF">ABL78_3792</name>
</gene>
<dbReference type="VEuPathDB" id="TriTrypDB:Lsey_0101_0230"/>
<evidence type="ECO:0000313" key="2">
    <source>
        <dbReference type="Proteomes" id="UP000038009"/>
    </source>
</evidence>
<dbReference type="Proteomes" id="UP000038009">
    <property type="component" value="Unassembled WGS sequence"/>
</dbReference>
<dbReference type="EMBL" id="LJSK01000101">
    <property type="protein sequence ID" value="KPI87139.1"/>
    <property type="molecule type" value="Genomic_DNA"/>
</dbReference>
<reference evidence="1 2" key="1">
    <citation type="journal article" date="2015" name="PLoS Pathog.">
        <title>Leptomonas seymouri: Adaptations to the Dixenous Life Cycle Analyzed by Genome Sequencing, Transcriptome Profiling and Co-infection with Leishmania donovani.</title>
        <authorList>
            <person name="Kraeva N."/>
            <person name="Butenko A."/>
            <person name="Hlavacova J."/>
            <person name="Kostygov A."/>
            <person name="Myskova J."/>
            <person name="Grybchuk D."/>
            <person name="Lestinova T."/>
            <person name="Votypka J."/>
            <person name="Volf P."/>
            <person name="Opperdoes F."/>
            <person name="Flegontov P."/>
            <person name="Lukes J."/>
            <person name="Yurchenko V."/>
        </authorList>
    </citation>
    <scope>NUCLEOTIDE SEQUENCE [LARGE SCALE GENOMIC DNA]</scope>
    <source>
        <strain evidence="1 2">ATCC 30220</strain>
    </source>
</reference>
<keyword evidence="2" id="KW-1185">Reference proteome</keyword>